<dbReference type="AlphaFoldDB" id="A0A8B8ASM1"/>
<dbReference type="SMART" id="SM00082">
    <property type="entry name" value="LRRCT"/>
    <property type="match status" value="1"/>
</dbReference>
<protein>
    <submittedName>
        <fullName evidence="9">Protein artichoke-like</fullName>
    </submittedName>
</protein>
<dbReference type="InterPro" id="IPR003591">
    <property type="entry name" value="Leu-rich_rpt_typical-subtyp"/>
</dbReference>
<dbReference type="Proteomes" id="UP000694844">
    <property type="component" value="Chromosome 7"/>
</dbReference>
<feature type="region of interest" description="Disordered" evidence="4">
    <location>
        <begin position="754"/>
        <end position="781"/>
    </location>
</feature>
<dbReference type="KEGG" id="cvn:111104147"/>
<dbReference type="PROSITE" id="PS51450">
    <property type="entry name" value="LRR"/>
    <property type="match status" value="7"/>
</dbReference>
<evidence type="ECO:0000313" key="8">
    <source>
        <dbReference type="Proteomes" id="UP000694844"/>
    </source>
</evidence>
<gene>
    <name evidence="9" type="primary">LOC111104147</name>
</gene>
<keyword evidence="8" id="KW-1185">Reference proteome</keyword>
<dbReference type="GeneID" id="111104147"/>
<dbReference type="OrthoDB" id="6156376at2759"/>
<dbReference type="RefSeq" id="XP_022293653.1">
    <property type="nucleotide sequence ID" value="XM_022437945.1"/>
</dbReference>
<dbReference type="PRINTS" id="PR00019">
    <property type="entry name" value="LEURICHRPT"/>
</dbReference>
<feature type="chain" id="PRO_5034529981" evidence="6">
    <location>
        <begin position="24"/>
        <end position="971"/>
    </location>
</feature>
<dbReference type="Gene3D" id="3.80.10.10">
    <property type="entry name" value="Ribonuclease Inhibitor"/>
    <property type="match status" value="5"/>
</dbReference>
<evidence type="ECO:0000256" key="2">
    <source>
        <dbReference type="ARBA" id="ARBA00022729"/>
    </source>
</evidence>
<feature type="compositionally biased region" description="Basic residues" evidence="4">
    <location>
        <begin position="763"/>
        <end position="776"/>
    </location>
</feature>
<dbReference type="InterPro" id="IPR032675">
    <property type="entry name" value="LRR_dom_sf"/>
</dbReference>
<dbReference type="SUPFAM" id="SSF52058">
    <property type="entry name" value="L domain-like"/>
    <property type="match status" value="2"/>
</dbReference>
<dbReference type="InterPro" id="IPR000483">
    <property type="entry name" value="Cys-rich_flank_reg_C"/>
</dbReference>
<evidence type="ECO:0000256" key="1">
    <source>
        <dbReference type="ARBA" id="ARBA00022614"/>
    </source>
</evidence>
<evidence type="ECO:0000256" key="3">
    <source>
        <dbReference type="ARBA" id="ARBA00022737"/>
    </source>
</evidence>
<dbReference type="SMART" id="SM00369">
    <property type="entry name" value="LRR_TYP"/>
    <property type="match status" value="13"/>
</dbReference>
<proteinExistence type="predicted"/>
<dbReference type="SMART" id="SM00365">
    <property type="entry name" value="LRR_SD22"/>
    <property type="match status" value="6"/>
</dbReference>
<dbReference type="PANTHER" id="PTHR24366">
    <property type="entry name" value="IG(IMMUNOGLOBULIN) AND LRR(LEUCINE RICH REPEAT) DOMAINS"/>
    <property type="match status" value="1"/>
</dbReference>
<keyword evidence="5" id="KW-1133">Transmembrane helix</keyword>
<keyword evidence="1" id="KW-0433">Leucine-rich repeat</keyword>
<feature type="domain" description="LRRCT" evidence="7">
    <location>
        <begin position="617"/>
        <end position="669"/>
    </location>
</feature>
<dbReference type="Pfam" id="PF00560">
    <property type="entry name" value="LRR_1"/>
    <property type="match status" value="1"/>
</dbReference>
<feature type="signal peptide" evidence="6">
    <location>
        <begin position="1"/>
        <end position="23"/>
    </location>
</feature>
<evidence type="ECO:0000259" key="7">
    <source>
        <dbReference type="SMART" id="SM00082"/>
    </source>
</evidence>
<dbReference type="PANTHER" id="PTHR24366:SF96">
    <property type="entry name" value="LEUCINE RICH REPEAT CONTAINING 53"/>
    <property type="match status" value="1"/>
</dbReference>
<accession>A0A8B8ASM1</accession>
<keyword evidence="5" id="KW-0472">Membrane</keyword>
<dbReference type="InterPro" id="IPR001611">
    <property type="entry name" value="Leu-rich_rpt"/>
</dbReference>
<keyword evidence="5" id="KW-0812">Transmembrane</keyword>
<evidence type="ECO:0000256" key="4">
    <source>
        <dbReference type="SAM" id="MobiDB-lite"/>
    </source>
</evidence>
<organism evidence="8 9">
    <name type="scientific">Crassostrea virginica</name>
    <name type="common">Eastern oyster</name>
    <dbReference type="NCBI Taxonomy" id="6565"/>
    <lineage>
        <taxon>Eukaryota</taxon>
        <taxon>Metazoa</taxon>
        <taxon>Spiralia</taxon>
        <taxon>Lophotrochozoa</taxon>
        <taxon>Mollusca</taxon>
        <taxon>Bivalvia</taxon>
        <taxon>Autobranchia</taxon>
        <taxon>Pteriomorphia</taxon>
        <taxon>Ostreida</taxon>
        <taxon>Ostreoidea</taxon>
        <taxon>Ostreidae</taxon>
        <taxon>Crassostrea</taxon>
    </lineage>
</organism>
<evidence type="ECO:0000256" key="6">
    <source>
        <dbReference type="SAM" id="SignalP"/>
    </source>
</evidence>
<feature type="transmembrane region" description="Helical" evidence="5">
    <location>
        <begin position="672"/>
        <end position="698"/>
    </location>
</feature>
<sequence>MAVMGLIFCVSVFVVWVVSPAWGCMQDCICHNTTVTCTHILTFSAFTFPPKATTINITNSYIGPKLETPFSPYMELEELYLSNNGLHALGGGVFKYLRRLRTLDLSRNHLVRLDNHIFQHLSSLEVLDLSHNDFFVLPDIPFRYLVNLRVFNMSFNQLQNPKVGLRFQVMTLLNVLDLSGNNFTTLDEDTFDMTRGWSDLVPKHFNLSYCAISLIKPNTFRYPVRMEHLSLAGNSGIGVENLTEMFNSSHFEKLKHLDISDMNLTDITDLIPVLGRTSLLELKIAKNNLQEIPIAMRDYLRRLTVLDISNNQLVKLSNSVTEIGGLLHLDASYNWITQIDDTFQQHLTNLQTLHLSHNKLGDNTVSVTNAVSLQFLDLSHNSLTHFQVPSTLSALEHLLLAGNQISNITSMSGLHNLCSFDISRNRLTSLPGFLLLDSKKILHTNFSSNLISKIDHQAFRPQSPDVIDLSRNKLVKLWNSGWKTAKTIDLHGNRITEMDDQSFYAMYELQELDLSRNNLSQLNPAVFVFLSDLEVLDLRDNHLTSDVELYNTMHSLQQITSIDLSHNQLRYIMEGTFDACRNLRRITMSHNPIHILRSSTLAGLHSLQEVDFSYSTFLCGCELVSFQEWMMETKVKIIHQSNSSYQCKSPPHRVGLDVKSYRMSQFECNETLFFVTVFASIGAGVMVIGVIAALIYYYCCRGRKTSTDELIKPIMNGNVPSKEERKKRGIPIEVLKNAHPSEVEKLLKAEYRRKREPEAVKNSKTKKDSKKIKNRQTSKENRMTRDMIRHPGLKQELMRLPQIQENRYMDRREYYRTLPSRPIYNPYMYDRSRSQADLYPSYQESRNHGYRERQRNPYYMARNVDIIRRPQPRYSQSVPDMLNRVHTLPKPHPPREPHFISRNERKNDSSYDVRLFKDPNFRPWVDQERCEDRREFIPPEPPRDYPTVHSGYYTISAKTADKGSGNRTQWI</sequence>
<keyword evidence="3" id="KW-0677">Repeat</keyword>
<dbReference type="Pfam" id="PF13855">
    <property type="entry name" value="LRR_8"/>
    <property type="match status" value="4"/>
</dbReference>
<reference evidence="9" key="1">
    <citation type="submission" date="2025-08" db="UniProtKB">
        <authorList>
            <consortium name="RefSeq"/>
        </authorList>
    </citation>
    <scope>IDENTIFICATION</scope>
    <source>
        <tissue evidence="9">Whole sample</tissue>
    </source>
</reference>
<evidence type="ECO:0000313" key="9">
    <source>
        <dbReference type="RefSeq" id="XP_022293653.1"/>
    </source>
</evidence>
<evidence type="ECO:0000256" key="5">
    <source>
        <dbReference type="SAM" id="Phobius"/>
    </source>
</evidence>
<name>A0A8B8ASM1_CRAVI</name>
<keyword evidence="2 6" id="KW-0732">Signal</keyword>